<dbReference type="AlphaFoldDB" id="A0A2G9T9E0"/>
<keyword evidence="2" id="KW-1185">Reference proteome</keyword>
<sequence length="63" mass="7295">IGFSEMVLENGCFLMKGNLWLTGIFLKVTDFSSCPVSSNLETILKVKKLHRVRLMLFERQYVL</sequence>
<reference evidence="1 2" key="1">
    <citation type="submission" date="2015-09" db="EMBL/GenBank/DDBJ databases">
        <title>Draft genome of the parasitic nematode Teladorsagia circumcincta isolate WARC Sus (inbred).</title>
        <authorList>
            <person name="Mitreva M."/>
        </authorList>
    </citation>
    <scope>NUCLEOTIDE SEQUENCE [LARGE SCALE GENOMIC DNA]</scope>
    <source>
        <strain evidence="1 2">S</strain>
    </source>
</reference>
<organism evidence="1 2">
    <name type="scientific">Teladorsagia circumcincta</name>
    <name type="common">Brown stomach worm</name>
    <name type="synonym">Ostertagia circumcincta</name>
    <dbReference type="NCBI Taxonomy" id="45464"/>
    <lineage>
        <taxon>Eukaryota</taxon>
        <taxon>Metazoa</taxon>
        <taxon>Ecdysozoa</taxon>
        <taxon>Nematoda</taxon>
        <taxon>Chromadorea</taxon>
        <taxon>Rhabditida</taxon>
        <taxon>Rhabditina</taxon>
        <taxon>Rhabditomorpha</taxon>
        <taxon>Strongyloidea</taxon>
        <taxon>Trichostrongylidae</taxon>
        <taxon>Teladorsagia</taxon>
    </lineage>
</organism>
<name>A0A2G9T9E0_TELCI</name>
<feature type="non-terminal residue" evidence="1">
    <location>
        <position position="1"/>
    </location>
</feature>
<evidence type="ECO:0000313" key="2">
    <source>
        <dbReference type="Proteomes" id="UP000230423"/>
    </source>
</evidence>
<dbReference type="EMBL" id="KZ394803">
    <property type="protein sequence ID" value="PIO54591.1"/>
    <property type="molecule type" value="Genomic_DNA"/>
</dbReference>
<protein>
    <submittedName>
        <fullName evidence="1">Uncharacterized protein</fullName>
    </submittedName>
</protein>
<dbReference type="Proteomes" id="UP000230423">
    <property type="component" value="Unassembled WGS sequence"/>
</dbReference>
<accession>A0A2G9T9E0</accession>
<proteinExistence type="predicted"/>
<evidence type="ECO:0000313" key="1">
    <source>
        <dbReference type="EMBL" id="PIO54591.1"/>
    </source>
</evidence>
<gene>
    <name evidence="1" type="ORF">TELCIR_24041</name>
</gene>